<feature type="chain" id="PRO_5013842827" description="DUF2155 domain-containing protein" evidence="1">
    <location>
        <begin position="19"/>
        <end position="119"/>
    </location>
</feature>
<evidence type="ECO:0000256" key="1">
    <source>
        <dbReference type="SAM" id="SignalP"/>
    </source>
</evidence>
<dbReference type="AlphaFoldDB" id="A0A2G8RAR0"/>
<gene>
    <name evidence="2" type="ORF">P775_18800</name>
</gene>
<comment type="caution">
    <text evidence="2">The sequence shown here is derived from an EMBL/GenBank/DDBJ whole genome shotgun (WGS) entry which is preliminary data.</text>
</comment>
<proteinExistence type="predicted"/>
<evidence type="ECO:0008006" key="4">
    <source>
        <dbReference type="Google" id="ProtNLM"/>
    </source>
</evidence>
<keyword evidence="3" id="KW-1185">Reference proteome</keyword>
<evidence type="ECO:0000313" key="3">
    <source>
        <dbReference type="Proteomes" id="UP000231259"/>
    </source>
</evidence>
<name>A0A2G8RAR0_9RHOB</name>
<protein>
    <recommendedName>
        <fullName evidence="4">DUF2155 domain-containing protein</fullName>
    </recommendedName>
</protein>
<dbReference type="Proteomes" id="UP000231259">
    <property type="component" value="Unassembled WGS sequence"/>
</dbReference>
<dbReference type="InterPro" id="IPR019225">
    <property type="entry name" value="DUF2155"/>
</dbReference>
<keyword evidence="1" id="KW-0732">Signal</keyword>
<dbReference type="RefSeq" id="WP_099912269.1">
    <property type="nucleotide sequence ID" value="NZ_AWWI01000121.1"/>
</dbReference>
<reference evidence="2 3" key="1">
    <citation type="submission" date="2013-09" db="EMBL/GenBank/DDBJ databases">
        <title>Genome sequencing of Phaeobacter antarcticus sp. nov. SM1211.</title>
        <authorList>
            <person name="Zhang X.-Y."/>
            <person name="Liu C."/>
            <person name="Chen X.-L."/>
            <person name="Xie B.-B."/>
            <person name="Qin Q.-L."/>
            <person name="Rong J.-C."/>
            <person name="Zhang Y.-Z."/>
        </authorList>
    </citation>
    <scope>NUCLEOTIDE SEQUENCE [LARGE SCALE GENOMIC DNA]</scope>
    <source>
        <strain evidence="2 3">SM1211</strain>
    </source>
</reference>
<accession>A0A2G8RAR0</accession>
<evidence type="ECO:0000313" key="2">
    <source>
        <dbReference type="EMBL" id="PIL18622.1"/>
    </source>
</evidence>
<sequence>MIRFAVLVILAITTSASAQEAVTDTNGATLRALDKLSGKVTDMQLSNGEHQALGRIDVELDDCRYPEDDPAGDAYAFVTIRETGKPDPIFRGWMVASAPALNAMDHPRYDVWVMRCRTS</sequence>
<dbReference type="EMBL" id="AWWI01000121">
    <property type="protein sequence ID" value="PIL18622.1"/>
    <property type="molecule type" value="Genomic_DNA"/>
</dbReference>
<dbReference type="Pfam" id="PF09923">
    <property type="entry name" value="DUF2155"/>
    <property type="match status" value="1"/>
</dbReference>
<dbReference type="OrthoDB" id="9810376at2"/>
<feature type="signal peptide" evidence="1">
    <location>
        <begin position="1"/>
        <end position="18"/>
    </location>
</feature>
<organism evidence="2 3">
    <name type="scientific">Puniceibacterium antarcticum</name>
    <dbReference type="NCBI Taxonomy" id="1206336"/>
    <lineage>
        <taxon>Bacteria</taxon>
        <taxon>Pseudomonadati</taxon>
        <taxon>Pseudomonadota</taxon>
        <taxon>Alphaproteobacteria</taxon>
        <taxon>Rhodobacterales</taxon>
        <taxon>Paracoccaceae</taxon>
        <taxon>Puniceibacterium</taxon>
    </lineage>
</organism>